<dbReference type="EMBL" id="QSFD01000006">
    <property type="protein sequence ID" value="RHA18237.1"/>
    <property type="molecule type" value="Genomic_DNA"/>
</dbReference>
<dbReference type="GO" id="GO:0005886">
    <property type="term" value="C:plasma membrane"/>
    <property type="evidence" value="ECO:0007669"/>
    <property type="project" value="UniProtKB-SubCell"/>
</dbReference>
<evidence type="ECO:0000259" key="13">
    <source>
        <dbReference type="PROSITE" id="PS50885"/>
    </source>
</evidence>
<reference evidence="16 17" key="1">
    <citation type="submission" date="2018-08" db="EMBL/GenBank/DDBJ databases">
        <title>A genome reference for cultivated species of the human gut microbiota.</title>
        <authorList>
            <person name="Zou Y."/>
            <person name="Xue W."/>
            <person name="Luo G."/>
        </authorList>
    </citation>
    <scope>NUCLEOTIDE SEQUENCE [LARGE SCALE GENOMIC DNA]</scope>
    <source>
        <strain evidence="15 17">AM23-22</strain>
        <strain evidence="14 16">AM44-11BH</strain>
    </source>
</reference>
<gene>
    <name evidence="15" type="ORF">DW652_06860</name>
    <name evidence="14" type="ORF">DW944_06795</name>
</gene>
<dbReference type="Proteomes" id="UP000286186">
    <property type="component" value="Unassembled WGS sequence"/>
</dbReference>
<keyword evidence="8" id="KW-0067">ATP-binding</keyword>
<evidence type="ECO:0000256" key="4">
    <source>
        <dbReference type="ARBA" id="ARBA00022679"/>
    </source>
</evidence>
<dbReference type="PANTHER" id="PTHR34220">
    <property type="entry name" value="SENSOR HISTIDINE KINASE YPDA"/>
    <property type="match status" value="1"/>
</dbReference>
<dbReference type="Gene3D" id="3.30.565.10">
    <property type="entry name" value="Histidine kinase-like ATPase, C-terminal domain"/>
    <property type="match status" value="1"/>
</dbReference>
<keyword evidence="16" id="KW-1185">Reference proteome</keyword>
<proteinExistence type="predicted"/>
<name>A0A316QXP6_9FIRM</name>
<keyword evidence="3" id="KW-0597">Phosphoprotein</keyword>
<accession>A0A316QXP6</accession>
<feature type="transmembrane region" description="Helical" evidence="12">
    <location>
        <begin position="293"/>
        <end position="315"/>
    </location>
</feature>
<dbReference type="GO" id="GO:0005524">
    <property type="term" value="F:ATP binding"/>
    <property type="evidence" value="ECO:0007669"/>
    <property type="project" value="UniProtKB-KW"/>
</dbReference>
<comment type="subcellular location">
    <subcellularLocation>
        <location evidence="1">Cell membrane</location>
        <topology evidence="1">Multi-pass membrane protein</topology>
    </subcellularLocation>
</comment>
<evidence type="ECO:0000256" key="6">
    <source>
        <dbReference type="ARBA" id="ARBA00022741"/>
    </source>
</evidence>
<dbReference type="InterPro" id="IPR010559">
    <property type="entry name" value="Sig_transdc_His_kin_internal"/>
</dbReference>
<evidence type="ECO:0000256" key="9">
    <source>
        <dbReference type="ARBA" id="ARBA00022989"/>
    </source>
</evidence>
<evidence type="ECO:0000313" key="16">
    <source>
        <dbReference type="Proteomes" id="UP000284779"/>
    </source>
</evidence>
<dbReference type="AlphaFoldDB" id="A0A316QXP6"/>
<keyword evidence="2" id="KW-1003">Cell membrane</keyword>
<dbReference type="SUPFAM" id="SSF158472">
    <property type="entry name" value="HAMP domain-like"/>
    <property type="match status" value="1"/>
</dbReference>
<evidence type="ECO:0000313" key="15">
    <source>
        <dbReference type="EMBL" id="RHF88943.1"/>
    </source>
</evidence>
<dbReference type="InterPro" id="IPR050640">
    <property type="entry name" value="Bact_2-comp_sensor_kinase"/>
</dbReference>
<dbReference type="RefSeq" id="WP_117970527.1">
    <property type="nucleotide sequence ID" value="NZ_CATWJF010000006.1"/>
</dbReference>
<dbReference type="InterPro" id="IPR003660">
    <property type="entry name" value="HAMP_dom"/>
</dbReference>
<feature type="transmembrane region" description="Helical" evidence="12">
    <location>
        <begin position="12"/>
        <end position="37"/>
    </location>
</feature>
<dbReference type="SUPFAM" id="SSF55874">
    <property type="entry name" value="ATPase domain of HSP90 chaperone/DNA topoisomerase II/histidine kinase"/>
    <property type="match status" value="1"/>
</dbReference>
<feature type="domain" description="HAMP" evidence="13">
    <location>
        <begin position="313"/>
        <end position="366"/>
    </location>
</feature>
<keyword evidence="5 12" id="KW-0812">Transmembrane</keyword>
<dbReference type="GO" id="GO:0000155">
    <property type="term" value="F:phosphorelay sensor kinase activity"/>
    <property type="evidence" value="ECO:0007669"/>
    <property type="project" value="InterPro"/>
</dbReference>
<dbReference type="Pfam" id="PF06580">
    <property type="entry name" value="His_kinase"/>
    <property type="match status" value="1"/>
</dbReference>
<comment type="caution">
    <text evidence="14">The sequence shown here is derived from an EMBL/GenBank/DDBJ whole genome shotgun (WGS) entry which is preliminary data.</text>
</comment>
<evidence type="ECO:0000256" key="5">
    <source>
        <dbReference type="ARBA" id="ARBA00022692"/>
    </source>
</evidence>
<evidence type="ECO:0000256" key="7">
    <source>
        <dbReference type="ARBA" id="ARBA00022777"/>
    </source>
</evidence>
<evidence type="ECO:0000256" key="1">
    <source>
        <dbReference type="ARBA" id="ARBA00004651"/>
    </source>
</evidence>
<keyword evidence="9 12" id="KW-1133">Transmembrane helix</keyword>
<dbReference type="Proteomes" id="UP000284779">
    <property type="component" value="Unassembled WGS sequence"/>
</dbReference>
<dbReference type="InterPro" id="IPR036890">
    <property type="entry name" value="HATPase_C_sf"/>
</dbReference>
<dbReference type="PROSITE" id="PS50885">
    <property type="entry name" value="HAMP"/>
    <property type="match status" value="1"/>
</dbReference>
<evidence type="ECO:0000256" key="8">
    <source>
        <dbReference type="ARBA" id="ARBA00022840"/>
    </source>
</evidence>
<dbReference type="PANTHER" id="PTHR34220:SF11">
    <property type="entry name" value="SENSOR PROTEIN KINASE HPTS"/>
    <property type="match status" value="1"/>
</dbReference>
<dbReference type="EMBL" id="QRHR01000005">
    <property type="protein sequence ID" value="RHF88943.1"/>
    <property type="molecule type" value="Genomic_DNA"/>
</dbReference>
<keyword evidence="10" id="KW-0902">Two-component regulatory system</keyword>
<sequence>MLKNFLHKRRSITAQTSILITLTIAVALVISALLFYYKTDKELTTHYREQMFQESNTTMNVLSDNIDTIDSIYRLLVSSDNIYSFMASSSRTPSDYIAAEKQMTSLLILNNLWEKSYLESVYVYTNYNKRFYVSKNDNMIKREENAAVYRNLTEPSPTLTLHALDGSDDLYFVRTIYNLSSGDVLGTMIVTLNQKSWVNMLTQNISKGWHILMYNNSFETISDYNYDVTSKDRIEALKKSLDYYNDKALHHVKFESKDYLTLSNNLKKIDISATIMAPQNQIKRQVNNVLNSYIIVMFIIIFIVLLISFAISRYITKPVGTMIHNINKISHGNYSEKVSGLEEYEEFYALQVAINDMLDQIHAYHDNVLEQNISLKTAEIKALQSQLNPHFIFNVLNTLAWKAEMSDNSELSQMAIAIGEIFKATTAYRNSQYISIAEELKFVKFYIYLQQMRFEDKISVTFDIDKDLDDINIPCFCVQTLVENAYVHGLEPKDTNGHLTISIKKDNENKFLLINIIDDGVGFEKIPKFDINVASKGTTSEAVGSRPHIGLKNLNRRLFLMYGEDAVLHIESIPEVRTAISFKIPL</sequence>
<protein>
    <submittedName>
        <fullName evidence="14">HAMP domain-containing protein</fullName>
    </submittedName>
</protein>
<dbReference type="Gene3D" id="6.10.340.10">
    <property type="match status" value="1"/>
</dbReference>
<organism evidence="14 16">
    <name type="scientific">Eubacterium ventriosum</name>
    <dbReference type="NCBI Taxonomy" id="39496"/>
    <lineage>
        <taxon>Bacteria</taxon>
        <taxon>Bacillati</taxon>
        <taxon>Bacillota</taxon>
        <taxon>Clostridia</taxon>
        <taxon>Eubacteriales</taxon>
        <taxon>Eubacteriaceae</taxon>
        <taxon>Eubacterium</taxon>
    </lineage>
</organism>
<evidence type="ECO:0000256" key="2">
    <source>
        <dbReference type="ARBA" id="ARBA00022475"/>
    </source>
</evidence>
<evidence type="ECO:0000256" key="10">
    <source>
        <dbReference type="ARBA" id="ARBA00023012"/>
    </source>
</evidence>
<evidence type="ECO:0000313" key="17">
    <source>
        <dbReference type="Proteomes" id="UP000286186"/>
    </source>
</evidence>
<keyword evidence="6" id="KW-0547">Nucleotide-binding</keyword>
<evidence type="ECO:0000256" key="11">
    <source>
        <dbReference type="ARBA" id="ARBA00023136"/>
    </source>
</evidence>
<keyword evidence="11 12" id="KW-0472">Membrane</keyword>
<evidence type="ECO:0000313" key="14">
    <source>
        <dbReference type="EMBL" id="RHA18237.1"/>
    </source>
</evidence>
<evidence type="ECO:0000256" key="3">
    <source>
        <dbReference type="ARBA" id="ARBA00022553"/>
    </source>
</evidence>
<keyword evidence="7" id="KW-0418">Kinase</keyword>
<keyword evidence="4" id="KW-0808">Transferase</keyword>
<evidence type="ECO:0000256" key="12">
    <source>
        <dbReference type="SAM" id="Phobius"/>
    </source>
</evidence>